<evidence type="ECO:0000313" key="4">
    <source>
        <dbReference type="WBParaSite" id="BXY_0476900.1"/>
    </source>
</evidence>
<evidence type="ECO:0000313" key="2">
    <source>
        <dbReference type="Proteomes" id="UP000095284"/>
    </source>
</evidence>
<accession>A0A1I7RVK7</accession>
<sequence length="69" mass="7832">MHEYSADEKKQAAVLGECRDKFAERQAKYYPPEATNPPDPCYEEMNRCLVYGEPDSANCCLSLCDPNKP</sequence>
<dbReference type="Proteomes" id="UP000659654">
    <property type="component" value="Unassembled WGS sequence"/>
</dbReference>
<protein>
    <submittedName>
        <fullName evidence="1">(pine wood nematode) hypothetical protein</fullName>
    </submittedName>
</protein>
<organism evidence="2 4">
    <name type="scientific">Bursaphelenchus xylophilus</name>
    <name type="common">Pinewood nematode worm</name>
    <name type="synonym">Aphelenchoides xylophilus</name>
    <dbReference type="NCBI Taxonomy" id="6326"/>
    <lineage>
        <taxon>Eukaryota</taxon>
        <taxon>Metazoa</taxon>
        <taxon>Ecdysozoa</taxon>
        <taxon>Nematoda</taxon>
        <taxon>Chromadorea</taxon>
        <taxon>Rhabditida</taxon>
        <taxon>Tylenchina</taxon>
        <taxon>Tylenchomorpha</taxon>
        <taxon>Aphelenchoidea</taxon>
        <taxon>Aphelenchoididae</taxon>
        <taxon>Bursaphelenchus</taxon>
    </lineage>
</organism>
<evidence type="ECO:0000313" key="3">
    <source>
        <dbReference type="Proteomes" id="UP000659654"/>
    </source>
</evidence>
<proteinExistence type="predicted"/>
<name>A0A1I7RVK7_BURXY</name>
<dbReference type="WBParaSite" id="BXY_0476900.1">
    <property type="protein sequence ID" value="BXY_0476900.1"/>
    <property type="gene ID" value="BXY_0476900"/>
</dbReference>
<keyword evidence="3" id="KW-1185">Reference proteome</keyword>
<dbReference type="Proteomes" id="UP000582659">
    <property type="component" value="Unassembled WGS sequence"/>
</dbReference>
<reference evidence="1" key="2">
    <citation type="submission" date="2020-09" db="EMBL/GenBank/DDBJ databases">
        <authorList>
            <person name="Kikuchi T."/>
        </authorList>
    </citation>
    <scope>NUCLEOTIDE SEQUENCE</scope>
    <source>
        <strain evidence="1">Ka4C1</strain>
    </source>
</reference>
<evidence type="ECO:0000313" key="1">
    <source>
        <dbReference type="EMBL" id="CAD5208518.1"/>
    </source>
</evidence>
<dbReference type="Proteomes" id="UP000095284">
    <property type="component" value="Unplaced"/>
</dbReference>
<dbReference type="EMBL" id="CAJFCV020000001">
    <property type="protein sequence ID" value="CAG9081817.1"/>
    <property type="molecule type" value="Genomic_DNA"/>
</dbReference>
<dbReference type="AlphaFoldDB" id="A0A1I7RVK7"/>
<dbReference type="EMBL" id="CAJFDI010000001">
    <property type="protein sequence ID" value="CAD5208518.1"/>
    <property type="molecule type" value="Genomic_DNA"/>
</dbReference>
<gene>
    <name evidence="1" type="ORF">BXYJ_LOCUS754</name>
</gene>
<reference evidence="4" key="1">
    <citation type="submission" date="2016-11" db="UniProtKB">
        <authorList>
            <consortium name="WormBaseParasite"/>
        </authorList>
    </citation>
    <scope>IDENTIFICATION</scope>
</reference>